<dbReference type="InterPro" id="IPR010982">
    <property type="entry name" value="Lambda_DNA-bd_dom_sf"/>
</dbReference>
<proteinExistence type="predicted"/>
<dbReference type="InterPro" id="IPR050400">
    <property type="entry name" value="Bact_Cytoskel_RodZ"/>
</dbReference>
<keyword evidence="2" id="KW-0812">Transmembrane</keyword>
<feature type="compositionally biased region" description="Low complexity" evidence="1">
    <location>
        <begin position="246"/>
        <end position="257"/>
    </location>
</feature>
<evidence type="ECO:0000313" key="4">
    <source>
        <dbReference type="EMBL" id="RKF15527.1"/>
    </source>
</evidence>
<dbReference type="PANTHER" id="PTHR34475">
    <property type="match status" value="1"/>
</dbReference>
<dbReference type="Proteomes" id="UP000286482">
    <property type="component" value="Unassembled WGS sequence"/>
</dbReference>
<feature type="region of interest" description="Disordered" evidence="1">
    <location>
        <begin position="225"/>
        <end position="282"/>
    </location>
</feature>
<dbReference type="NCBIfam" id="NF008109">
    <property type="entry name" value="PRK10856.1"/>
    <property type="match status" value="1"/>
</dbReference>
<dbReference type="AlphaFoldDB" id="A0A420E852"/>
<feature type="compositionally biased region" description="Polar residues" evidence="1">
    <location>
        <begin position="258"/>
        <end position="279"/>
    </location>
</feature>
<dbReference type="Pfam" id="PF13413">
    <property type="entry name" value="HTH_25"/>
    <property type="match status" value="1"/>
</dbReference>
<feature type="compositionally biased region" description="Low complexity" evidence="1">
    <location>
        <begin position="225"/>
        <end position="239"/>
    </location>
</feature>
<dbReference type="PANTHER" id="PTHR34475:SF1">
    <property type="entry name" value="CYTOSKELETON PROTEIN RODZ"/>
    <property type="match status" value="1"/>
</dbReference>
<gene>
    <name evidence="4" type="primary">rodZ</name>
    <name evidence="4" type="ORF">DBZ36_14145</name>
</gene>
<feature type="transmembrane region" description="Helical" evidence="2">
    <location>
        <begin position="186"/>
        <end position="206"/>
    </location>
</feature>
<sequence length="422" mass="46455">MQRVYLHGYNLRAPAVILLKKRAWDKSYWANIRIRNKLSGILVMTTEPKIATEQLEALDADHNDGSDENGQATDAPSIELSEDMEVMSPGQMLKEAREELSLSVDEVADRLKLRRQLIMDIEADNLDEKLNQTFAKGYLRSYARLVDVPEDQVFASVSYLENVQEQRLDLHTFSKHSKQRNSEGRLMRFTLILVLLIVAVAGYWWWDQNKATILGSDIDANTETQSQLSLPSNLSSEPSATELKASEPNSSSEEPSSQTLSKPQTEPTPLSATEPSSNDLKLVVGDENRAVNNEATEAEQSAIESGVELASDIEEQTAAALLAQQNAQGQASNPQSSNAASNNQLNFTFAQECWVEVRDASGKRLVVGVKQPGSSIELNGEAPYSVVLGTSKGVEINYLGNKVDLSQFSDGKVVRLKIPSNS</sequence>
<name>A0A420E852_9ALTE</name>
<dbReference type="InterPro" id="IPR001387">
    <property type="entry name" value="Cro/C1-type_HTH"/>
</dbReference>
<feature type="domain" description="Cytoskeleton protein RodZ-like C-terminal" evidence="3">
    <location>
        <begin position="347"/>
        <end position="417"/>
    </location>
</feature>
<dbReference type="EMBL" id="RAQO01000008">
    <property type="protein sequence ID" value="RKF15527.1"/>
    <property type="molecule type" value="Genomic_DNA"/>
</dbReference>
<comment type="caution">
    <text evidence="4">The sequence shown here is derived from an EMBL/GenBank/DDBJ whole genome shotgun (WGS) entry which is preliminary data.</text>
</comment>
<dbReference type="CDD" id="cd00093">
    <property type="entry name" value="HTH_XRE"/>
    <property type="match status" value="1"/>
</dbReference>
<keyword evidence="2" id="KW-1133">Transmembrane helix</keyword>
<reference evidence="4 5" key="1">
    <citation type="submission" date="2018-09" db="EMBL/GenBank/DDBJ databases">
        <authorList>
            <person name="Wang Z."/>
        </authorList>
    </citation>
    <scope>NUCLEOTIDE SEQUENCE [LARGE SCALE GENOMIC DNA]</scope>
    <source>
        <strain evidence="4 5">ALS 81</strain>
    </source>
</reference>
<evidence type="ECO:0000313" key="5">
    <source>
        <dbReference type="Proteomes" id="UP000286482"/>
    </source>
</evidence>
<evidence type="ECO:0000256" key="1">
    <source>
        <dbReference type="SAM" id="MobiDB-lite"/>
    </source>
</evidence>
<keyword evidence="2" id="KW-0472">Membrane</keyword>
<dbReference type="SUPFAM" id="SSF47413">
    <property type="entry name" value="lambda repressor-like DNA-binding domains"/>
    <property type="match status" value="1"/>
</dbReference>
<dbReference type="Gene3D" id="1.10.260.40">
    <property type="entry name" value="lambda repressor-like DNA-binding domains"/>
    <property type="match status" value="1"/>
</dbReference>
<keyword evidence="5" id="KW-1185">Reference proteome</keyword>
<protein>
    <submittedName>
        <fullName evidence="4">Cytoskeleton protein RodZ</fullName>
    </submittedName>
</protein>
<evidence type="ECO:0000259" key="3">
    <source>
        <dbReference type="Pfam" id="PF13464"/>
    </source>
</evidence>
<evidence type="ECO:0000256" key="2">
    <source>
        <dbReference type="SAM" id="Phobius"/>
    </source>
</evidence>
<organism evidence="4 5">
    <name type="scientific">Alginatibacterium sediminis</name>
    <dbReference type="NCBI Taxonomy" id="2164068"/>
    <lineage>
        <taxon>Bacteria</taxon>
        <taxon>Pseudomonadati</taxon>
        <taxon>Pseudomonadota</taxon>
        <taxon>Gammaproteobacteria</taxon>
        <taxon>Alteromonadales</taxon>
        <taxon>Alteromonadaceae</taxon>
        <taxon>Alginatibacterium</taxon>
    </lineage>
</organism>
<dbReference type="InterPro" id="IPR025194">
    <property type="entry name" value="RodZ-like_C"/>
</dbReference>
<dbReference type="GO" id="GO:0003677">
    <property type="term" value="F:DNA binding"/>
    <property type="evidence" value="ECO:0007669"/>
    <property type="project" value="InterPro"/>
</dbReference>
<dbReference type="Pfam" id="PF13464">
    <property type="entry name" value="RodZ_C"/>
    <property type="match status" value="1"/>
</dbReference>
<accession>A0A420E852</accession>